<sequence length="226" mass="26493">MSIKEQILASAQKFFFSIGYNQTSVQMIIDDLGIAKGTFYHHYKSKIQVMNAVSEIIVTSGAEVVKPYIYESEDDAIKKFNYFLTTMTQWKMEKMDALYTIFKVMYSDDNLPFRESINEKNLEYYLPIINHIVGQGIKEGTMVTEYEDIIGEMIFRFSGEIGKATAHIILNYKDYKDPVKEIKIRTDFIIHMFEKMLNIEPGSLNINYEDQAREFFDYMMEKEEKA</sequence>
<dbReference type="RefSeq" id="WP_209661983.1">
    <property type="nucleotide sequence ID" value="NZ_JAGGLI010000048.1"/>
</dbReference>
<dbReference type="EMBL" id="JAGGLI010000048">
    <property type="protein sequence ID" value="MBP2028929.1"/>
    <property type="molecule type" value="Genomic_DNA"/>
</dbReference>
<name>A0ABS4KMD2_9FIRM</name>
<dbReference type="PANTHER" id="PTHR43479:SF11">
    <property type="entry name" value="ACREF_ENVCD OPERON REPRESSOR-RELATED"/>
    <property type="match status" value="1"/>
</dbReference>
<dbReference type="PANTHER" id="PTHR43479">
    <property type="entry name" value="ACREF/ENVCD OPERON REPRESSOR-RELATED"/>
    <property type="match status" value="1"/>
</dbReference>
<dbReference type="Gene3D" id="1.10.357.10">
    <property type="entry name" value="Tetracycline Repressor, domain 2"/>
    <property type="match status" value="1"/>
</dbReference>
<evidence type="ECO:0000256" key="2">
    <source>
        <dbReference type="PROSITE-ProRule" id="PRU00335"/>
    </source>
</evidence>
<evidence type="ECO:0000256" key="1">
    <source>
        <dbReference type="ARBA" id="ARBA00023125"/>
    </source>
</evidence>
<feature type="DNA-binding region" description="H-T-H motif" evidence="2">
    <location>
        <begin position="24"/>
        <end position="43"/>
    </location>
</feature>
<evidence type="ECO:0000313" key="4">
    <source>
        <dbReference type="EMBL" id="MBP2028929.1"/>
    </source>
</evidence>
<feature type="domain" description="HTH tetR-type" evidence="3">
    <location>
        <begin position="1"/>
        <end position="61"/>
    </location>
</feature>
<organism evidence="4 5">
    <name type="scientific">Acetoanaerobium pronyense</name>
    <dbReference type="NCBI Taxonomy" id="1482736"/>
    <lineage>
        <taxon>Bacteria</taxon>
        <taxon>Bacillati</taxon>
        <taxon>Bacillota</taxon>
        <taxon>Clostridia</taxon>
        <taxon>Peptostreptococcales</taxon>
        <taxon>Filifactoraceae</taxon>
        <taxon>Acetoanaerobium</taxon>
    </lineage>
</organism>
<dbReference type="PRINTS" id="PR00455">
    <property type="entry name" value="HTHTETR"/>
</dbReference>
<dbReference type="Pfam" id="PF00440">
    <property type="entry name" value="TetR_N"/>
    <property type="match status" value="1"/>
</dbReference>
<dbReference type="Proteomes" id="UP001314903">
    <property type="component" value="Unassembled WGS sequence"/>
</dbReference>
<keyword evidence="5" id="KW-1185">Reference proteome</keyword>
<proteinExistence type="predicted"/>
<dbReference type="InterPro" id="IPR009057">
    <property type="entry name" value="Homeodomain-like_sf"/>
</dbReference>
<dbReference type="InterPro" id="IPR001647">
    <property type="entry name" value="HTH_TetR"/>
</dbReference>
<dbReference type="SUPFAM" id="SSF46689">
    <property type="entry name" value="Homeodomain-like"/>
    <property type="match status" value="1"/>
</dbReference>
<evidence type="ECO:0000259" key="3">
    <source>
        <dbReference type="PROSITE" id="PS50977"/>
    </source>
</evidence>
<dbReference type="PROSITE" id="PS50977">
    <property type="entry name" value="HTH_TETR_2"/>
    <property type="match status" value="1"/>
</dbReference>
<evidence type="ECO:0000313" key="5">
    <source>
        <dbReference type="Proteomes" id="UP001314903"/>
    </source>
</evidence>
<reference evidence="4 5" key="1">
    <citation type="submission" date="2021-03" db="EMBL/GenBank/DDBJ databases">
        <title>Genomic Encyclopedia of Type Strains, Phase IV (KMG-IV): sequencing the most valuable type-strain genomes for metagenomic binning, comparative biology and taxonomic classification.</title>
        <authorList>
            <person name="Goeker M."/>
        </authorList>
    </citation>
    <scope>NUCLEOTIDE SEQUENCE [LARGE SCALE GENOMIC DNA]</scope>
    <source>
        <strain evidence="4 5">DSM 27512</strain>
    </source>
</reference>
<protein>
    <submittedName>
        <fullName evidence="4">AcrR family transcriptional regulator</fullName>
    </submittedName>
</protein>
<keyword evidence="1 2" id="KW-0238">DNA-binding</keyword>
<comment type="caution">
    <text evidence="4">The sequence shown here is derived from an EMBL/GenBank/DDBJ whole genome shotgun (WGS) entry which is preliminary data.</text>
</comment>
<dbReference type="InterPro" id="IPR050624">
    <property type="entry name" value="HTH-type_Tx_Regulator"/>
</dbReference>
<gene>
    <name evidence="4" type="ORF">J2Z35_002767</name>
</gene>
<accession>A0ABS4KMD2</accession>